<gene>
    <name evidence="2" type="ORF">PSET11_00354</name>
</gene>
<reference evidence="2 3" key="1">
    <citation type="submission" date="2018-11" db="EMBL/GenBank/DDBJ databases">
        <authorList>
            <person name="Criscuolo A."/>
        </authorList>
    </citation>
    <scope>NUCLEOTIDE SEQUENCE [LARGE SCALE GENOMIC DNA]</scope>
    <source>
        <strain evidence="2">AT11b</strain>
    </source>
</reference>
<organism evidence="2 3">
    <name type="scientific">Arthrobacter ulcerisalmonis</name>
    <dbReference type="NCBI Taxonomy" id="2483813"/>
    <lineage>
        <taxon>Bacteria</taxon>
        <taxon>Bacillati</taxon>
        <taxon>Actinomycetota</taxon>
        <taxon>Actinomycetes</taxon>
        <taxon>Micrococcales</taxon>
        <taxon>Micrococcaceae</taxon>
        <taxon>Arthrobacter</taxon>
    </lineage>
</organism>
<feature type="domain" description="Htaa" evidence="1">
    <location>
        <begin position="14"/>
        <end position="159"/>
    </location>
</feature>
<name>A0A3P5WRC4_9MICC</name>
<sequence>MGFVDDDLRGATGMLWSVKGSFLDYVAAQPDSDMTQPQADFLGRPAFYFAVAPRNGGSDAPEAGSVCFSGCARFKAHDGALEATVSNPSISVGEGGTSLFIDAPGTATGRMALARLSETEKATVDGLPATIWNSVVLTMEGSDLFGGYYNPRTRLAPLAVLQEDRLKPTA</sequence>
<protein>
    <submittedName>
        <fullName evidence="2">Htaa</fullName>
    </submittedName>
</protein>
<dbReference type="InterPro" id="IPR007331">
    <property type="entry name" value="Htaa"/>
</dbReference>
<dbReference type="Proteomes" id="UP000280861">
    <property type="component" value="Unassembled WGS sequence"/>
</dbReference>
<proteinExistence type="predicted"/>
<dbReference type="Pfam" id="PF04213">
    <property type="entry name" value="HtaA"/>
    <property type="match status" value="1"/>
</dbReference>
<accession>A0A3P5WRC4</accession>
<evidence type="ECO:0000313" key="3">
    <source>
        <dbReference type="Proteomes" id="UP000280861"/>
    </source>
</evidence>
<dbReference type="AlphaFoldDB" id="A0A3P5WRC4"/>
<evidence type="ECO:0000313" key="2">
    <source>
        <dbReference type="EMBL" id="VDC18513.1"/>
    </source>
</evidence>
<dbReference type="EMBL" id="UXAU01000009">
    <property type="protein sequence ID" value="VDC18513.1"/>
    <property type="molecule type" value="Genomic_DNA"/>
</dbReference>
<keyword evidence="3" id="KW-1185">Reference proteome</keyword>
<evidence type="ECO:0000259" key="1">
    <source>
        <dbReference type="Pfam" id="PF04213"/>
    </source>
</evidence>
<dbReference type="RefSeq" id="WP_238988992.1">
    <property type="nucleotide sequence ID" value="NZ_CBCRYA010000005.1"/>
</dbReference>